<dbReference type="PANTHER" id="PTHR33451:SF3">
    <property type="entry name" value="MALATE-2H(+)_NA(+)-LACTATE ANTIPORTER"/>
    <property type="match status" value="1"/>
</dbReference>
<keyword evidence="6 10" id="KW-1133">Transmembrane helix</keyword>
<dbReference type="NCBIfam" id="TIGR00931">
    <property type="entry name" value="antiport_nhaC"/>
    <property type="match status" value="1"/>
</dbReference>
<evidence type="ECO:0000256" key="1">
    <source>
        <dbReference type="ARBA" id="ARBA00004651"/>
    </source>
</evidence>
<feature type="transmembrane region" description="Helical" evidence="10">
    <location>
        <begin position="252"/>
        <end position="275"/>
    </location>
</feature>
<feature type="transmembrane region" description="Helical" evidence="10">
    <location>
        <begin position="282"/>
        <end position="300"/>
    </location>
</feature>
<evidence type="ECO:0000313" key="13">
    <source>
        <dbReference type="Proteomes" id="UP000568050"/>
    </source>
</evidence>
<protein>
    <submittedName>
        <fullName evidence="12">NhaC family Na+:H+ antiporter</fullName>
    </submittedName>
</protein>
<keyword evidence="13" id="KW-1185">Reference proteome</keyword>
<dbReference type="InterPro" id="IPR004770">
    <property type="entry name" value="Na/H_antiport_NhaC"/>
</dbReference>
<feature type="transmembrane region" description="Helical" evidence="10">
    <location>
        <begin position="30"/>
        <end position="51"/>
    </location>
</feature>
<comment type="caution">
    <text evidence="12">The sequence shown here is derived from an EMBL/GenBank/DDBJ whole genome shotgun (WGS) entry which is preliminary data.</text>
</comment>
<keyword evidence="7 10" id="KW-0472">Membrane</keyword>
<evidence type="ECO:0000256" key="5">
    <source>
        <dbReference type="ARBA" id="ARBA00022692"/>
    </source>
</evidence>
<dbReference type="GO" id="GO:0015297">
    <property type="term" value="F:antiporter activity"/>
    <property type="evidence" value="ECO:0007669"/>
    <property type="project" value="UniProtKB-KW"/>
</dbReference>
<keyword evidence="4" id="KW-1003">Cell membrane</keyword>
<feature type="region of interest" description="Disordered" evidence="9">
    <location>
        <begin position="1"/>
        <end position="23"/>
    </location>
</feature>
<evidence type="ECO:0000256" key="3">
    <source>
        <dbReference type="ARBA" id="ARBA00022449"/>
    </source>
</evidence>
<comment type="subcellular location">
    <subcellularLocation>
        <location evidence="1">Cell membrane</location>
        <topology evidence="1">Multi-pass membrane protein</topology>
    </subcellularLocation>
</comment>
<feature type="transmembrane region" description="Helical" evidence="10">
    <location>
        <begin position="95"/>
        <end position="122"/>
    </location>
</feature>
<accession>A0A839QTK9</accession>
<evidence type="ECO:0000259" key="11">
    <source>
        <dbReference type="Pfam" id="PF03553"/>
    </source>
</evidence>
<evidence type="ECO:0000256" key="4">
    <source>
        <dbReference type="ARBA" id="ARBA00022475"/>
    </source>
</evidence>
<dbReference type="EMBL" id="JACHWP010000001">
    <property type="protein sequence ID" value="MBB3022100.1"/>
    <property type="molecule type" value="Genomic_DNA"/>
</dbReference>
<evidence type="ECO:0000256" key="9">
    <source>
        <dbReference type="SAM" id="MobiDB-lite"/>
    </source>
</evidence>
<evidence type="ECO:0000256" key="6">
    <source>
        <dbReference type="ARBA" id="ARBA00022989"/>
    </source>
</evidence>
<feature type="transmembrane region" description="Helical" evidence="10">
    <location>
        <begin position="344"/>
        <end position="369"/>
    </location>
</feature>
<evidence type="ECO:0000313" key="12">
    <source>
        <dbReference type="EMBL" id="MBB3022100.1"/>
    </source>
</evidence>
<organism evidence="12 13">
    <name type="scientific">Helcobacillus massiliensis</name>
    <dbReference type="NCBI Taxonomy" id="521392"/>
    <lineage>
        <taxon>Bacteria</taxon>
        <taxon>Bacillati</taxon>
        <taxon>Actinomycetota</taxon>
        <taxon>Actinomycetes</taxon>
        <taxon>Micrococcales</taxon>
        <taxon>Dermabacteraceae</taxon>
        <taxon>Helcobacillus</taxon>
    </lineage>
</organism>
<comment type="similarity">
    <text evidence="8">Belongs to the NhaC Na(+)/H(+) (TC 2.A.35) antiporter family.</text>
</comment>
<feature type="transmembrane region" description="Helical" evidence="10">
    <location>
        <begin position="157"/>
        <end position="183"/>
    </location>
</feature>
<dbReference type="AlphaFoldDB" id="A0A839QTK9"/>
<feature type="transmembrane region" description="Helical" evidence="10">
    <location>
        <begin position="381"/>
        <end position="399"/>
    </location>
</feature>
<keyword evidence="2" id="KW-0813">Transport</keyword>
<dbReference type="Pfam" id="PF03553">
    <property type="entry name" value="Na_H_antiporter"/>
    <property type="match status" value="1"/>
</dbReference>
<dbReference type="InterPro" id="IPR018461">
    <property type="entry name" value="Na/H_Antiport_NhaC-like_C"/>
</dbReference>
<evidence type="ECO:0000256" key="8">
    <source>
        <dbReference type="ARBA" id="ARBA00038435"/>
    </source>
</evidence>
<name>A0A839QTK9_9MICO</name>
<gene>
    <name evidence="12" type="ORF">FHX50_000348</name>
</gene>
<sequence length="511" mass="53267">MNNVDQLGEEPAPETQHINPDEHGRRKPTLLVALIPIFAMMIFLGVGYIAFGLNAEPMIILSAAVAAVVAKFLGWTWNDMVESIAVKMKKTWPAILILICVGLLIGAWMAGGTIPMMIYWGLRIISPQFIGLTALLVTSIVALATGTSWGAAGTVGVAFMGVAIGMDANLASVAGAVVAGAYFGDKMSPLSDTTNLASMITRVNLYEHIANLLWTTLPAYIISALAFLFVGLNNEGSGEISSESIDGMLTSLSSGFDFNLLVVLPVIVVFAGSLLRMPTIPVMLSAAALAMINAVVFQGISLQNTVGAIVNGFNLEMIERAGFDAVSGGEDLATLLNRGGMNSMMGTLLIAFCAIAFAGIIDLTGSLQVMVEKLLAGVKNIFGLAGATIVTCLTTIGVTCNGQISIILPGEIFRPEYIKRGVHPKVLGRTIEDAASVIEPILPWTAAGAYMAGTLGVATLDYLPWAVQNWAGVLVAIVLAATGMGITRLTAETSAEEGGVENAGGPSATMA</sequence>
<feature type="domain" description="Na+/H+ antiporter NhaC-like C-terminal" evidence="11">
    <location>
        <begin position="180"/>
        <end position="484"/>
    </location>
</feature>
<dbReference type="Proteomes" id="UP000568050">
    <property type="component" value="Unassembled WGS sequence"/>
</dbReference>
<feature type="transmembrane region" description="Helical" evidence="10">
    <location>
        <begin position="58"/>
        <end position="75"/>
    </location>
</feature>
<dbReference type="RefSeq" id="WP_183373882.1">
    <property type="nucleotide sequence ID" value="NZ_CBCSFZ010000010.1"/>
</dbReference>
<evidence type="ECO:0000256" key="7">
    <source>
        <dbReference type="ARBA" id="ARBA00023136"/>
    </source>
</evidence>
<keyword evidence="3" id="KW-0050">Antiport</keyword>
<evidence type="ECO:0000256" key="2">
    <source>
        <dbReference type="ARBA" id="ARBA00022448"/>
    </source>
</evidence>
<evidence type="ECO:0000256" key="10">
    <source>
        <dbReference type="SAM" id="Phobius"/>
    </source>
</evidence>
<dbReference type="PANTHER" id="PTHR33451">
    <property type="entry name" value="MALATE-2H(+)/NA(+)-LACTATE ANTIPORTER"/>
    <property type="match status" value="1"/>
</dbReference>
<feature type="transmembrane region" description="Helical" evidence="10">
    <location>
        <begin position="129"/>
        <end position="151"/>
    </location>
</feature>
<reference evidence="12 13" key="1">
    <citation type="submission" date="2020-08" db="EMBL/GenBank/DDBJ databases">
        <title>Sequencing the genomes of 1000 actinobacteria strains.</title>
        <authorList>
            <person name="Klenk H.-P."/>
        </authorList>
    </citation>
    <scope>NUCLEOTIDE SEQUENCE [LARGE SCALE GENOMIC DNA]</scope>
    <source>
        <strain evidence="12 13">DSM 23040</strain>
    </source>
</reference>
<dbReference type="InterPro" id="IPR052180">
    <property type="entry name" value="NhaC_Na-H+_Antiporter"/>
</dbReference>
<keyword evidence="5 10" id="KW-0812">Transmembrane</keyword>
<proteinExistence type="inferred from homology"/>
<dbReference type="GO" id="GO:0005886">
    <property type="term" value="C:plasma membrane"/>
    <property type="evidence" value="ECO:0007669"/>
    <property type="project" value="UniProtKB-SubCell"/>
</dbReference>
<feature type="transmembrane region" description="Helical" evidence="10">
    <location>
        <begin position="209"/>
        <end position="232"/>
    </location>
</feature>